<feature type="binding site" evidence="14">
    <location>
        <begin position="73"/>
        <end position="74"/>
    </location>
    <ligand>
        <name>ITP</name>
        <dbReference type="ChEBI" id="CHEBI:61402"/>
    </ligand>
</feature>
<dbReference type="Pfam" id="PF01725">
    <property type="entry name" value="Ham1p_like"/>
    <property type="match status" value="1"/>
</dbReference>
<comment type="function">
    <text evidence="10">Pyrophosphatase that hydrolyzes the non-canonical purine nucleotides inosine triphosphate (ITP), deoxyinosine triphosphate (dITP) as well as 2'-deoxy-N-6-hydroxylaminopurine triphosphate (dHAPTP) and xanthosine 5'-triphosphate (XTP) to their respective monophosphate derivatives. The enzyme does not distinguish between the deoxy- and ribose forms. Probably excludes non-canonical purines from RNA and DNA precursor pools, thus preventing their incorporation into RNA and DNA and avoiding chromosomal lesions.</text>
</comment>
<dbReference type="Proteomes" id="UP000182658">
    <property type="component" value="Unassembled WGS sequence"/>
</dbReference>
<dbReference type="PANTHER" id="PTHR11067:SF9">
    <property type="entry name" value="INOSINE TRIPHOSPHATE PYROPHOSPHATASE"/>
    <property type="match status" value="1"/>
</dbReference>
<reference evidence="16 17" key="1">
    <citation type="submission" date="2016-10" db="EMBL/GenBank/DDBJ databases">
        <title>Draft genome sequence of Coniochaeta ligniaria NRRL30616, a lignocellulolytic fungus for bioabatement of inhibitors in plant biomass hydrolysates.</title>
        <authorList>
            <consortium name="DOE Joint Genome Institute"/>
            <person name="Jimenez D.J."/>
            <person name="Hector R.E."/>
            <person name="Riley R."/>
            <person name="Sun H."/>
            <person name="Grigoriev I.V."/>
            <person name="Van Elsas J.D."/>
            <person name="Nichols N.N."/>
        </authorList>
    </citation>
    <scope>NUCLEOTIDE SEQUENCE [LARGE SCALE GENOMIC DNA]</scope>
    <source>
        <strain evidence="16 17">NRRL 30616</strain>
    </source>
</reference>
<evidence type="ECO:0000256" key="6">
    <source>
        <dbReference type="ARBA" id="ARBA00022842"/>
    </source>
</evidence>
<evidence type="ECO:0000256" key="4">
    <source>
        <dbReference type="ARBA" id="ARBA00022741"/>
    </source>
</evidence>
<comment type="catalytic activity">
    <reaction evidence="11">
        <text>ITP + H2O = IMP + diphosphate + H(+)</text>
        <dbReference type="Rhea" id="RHEA:29399"/>
        <dbReference type="ChEBI" id="CHEBI:15377"/>
        <dbReference type="ChEBI" id="CHEBI:15378"/>
        <dbReference type="ChEBI" id="CHEBI:33019"/>
        <dbReference type="ChEBI" id="CHEBI:58053"/>
        <dbReference type="ChEBI" id="CHEBI:61402"/>
        <dbReference type="EC" id="3.6.1.66"/>
    </reaction>
    <physiologicalReaction direction="left-to-right" evidence="11">
        <dbReference type="Rhea" id="RHEA:29400"/>
    </physiologicalReaction>
</comment>
<feature type="binding site" evidence="14">
    <location>
        <position position="73"/>
    </location>
    <ligand>
        <name>Mg(2+)</name>
        <dbReference type="ChEBI" id="CHEBI:18420"/>
    </ligand>
</feature>
<evidence type="ECO:0000256" key="15">
    <source>
        <dbReference type="RuleBase" id="RU003781"/>
    </source>
</evidence>
<protein>
    <recommendedName>
        <fullName evidence="14">Inosine triphosphate pyrophosphatase</fullName>
        <shortName evidence="14">ITPase</shortName>
        <shortName evidence="14">Inosine triphosphatase</shortName>
        <ecNumber evidence="14">3.6.1.66</ecNumber>
    </recommendedName>
    <alternativeName>
        <fullName evidence="14">Non-canonical purine NTP pyrophosphatase</fullName>
    </alternativeName>
    <alternativeName>
        <fullName evidence="14">Non-standard purine NTP pyrophosphatase</fullName>
    </alternativeName>
    <alternativeName>
        <fullName evidence="14">Nucleoside-triphosphate diphosphatase</fullName>
    </alternativeName>
    <alternativeName>
        <fullName evidence="14">Nucleoside-triphosphate pyrophosphatase</fullName>
        <shortName evidence="14">NTPase</shortName>
    </alternativeName>
    <alternativeName>
        <fullName evidence="14">XTP/dITP diphosphatase</fullName>
    </alternativeName>
</protein>
<dbReference type="InterPro" id="IPR029001">
    <property type="entry name" value="ITPase-like_fam"/>
</dbReference>
<evidence type="ECO:0000313" key="16">
    <source>
        <dbReference type="EMBL" id="OIW29869.1"/>
    </source>
</evidence>
<dbReference type="GO" id="GO:0035870">
    <property type="term" value="F:dITP diphosphatase activity"/>
    <property type="evidence" value="ECO:0007669"/>
    <property type="project" value="UniProtKB-UniRule"/>
</dbReference>
<comment type="cofactor">
    <cofactor evidence="14">
        <name>Mg(2+)</name>
        <dbReference type="ChEBI" id="CHEBI:18420"/>
    </cofactor>
    <cofactor evidence="14">
        <name>Mn(2+)</name>
        <dbReference type="ChEBI" id="CHEBI:29035"/>
    </cofactor>
    <text evidence="14">Binds 1 divalent metal cation per subunit; can use either Mg(2+) or Mn(2+).</text>
</comment>
<evidence type="ECO:0000256" key="2">
    <source>
        <dbReference type="ARBA" id="ARBA00022490"/>
    </source>
</evidence>
<feature type="binding site" evidence="14">
    <location>
        <position position="181"/>
    </location>
    <ligand>
        <name>ITP</name>
        <dbReference type="ChEBI" id="CHEBI:61402"/>
    </ligand>
</feature>
<comment type="subunit">
    <text evidence="14">Homodimer.</text>
</comment>
<dbReference type="EMBL" id="KV875097">
    <property type="protein sequence ID" value="OIW29869.1"/>
    <property type="molecule type" value="Genomic_DNA"/>
</dbReference>
<comment type="function">
    <text evidence="14">Pyrophosphatase that hydrolyzes non-canonical purine nucleotides such as inosine triphosphate (ITP), deoxyinosine triphosphate (dITP) or xanthosine 5'-triphosphate (XTP) to their respective monophosphate derivatives. The enzyme does not distinguish between the deoxy- and ribose forms. Probably excludes non-canonical purines from RNA and DNA precursor pools, thus preventing their incorporation into RNA and DNA and avoiding chromosomal lesions.</text>
</comment>
<sequence length="204" mass="22323">MSSTVPSAARHNINFITGNAGKLREVKAILEPAIQVDNQALDLLEIQGTVEEVTLDKCRRAADLVEGPVLVEDTCLCFNALNGLPGPYIKWFMQSIGHAGLNNLLAAYEDKSAKAITTFAYSAGPGHEPLLFQGITEGKIVQPRGPAHFGWDPIFEYEGKTWKTTNGDGIPSYAEMDGPEKNKISHRGKALVKLQDWFKKELTA</sequence>
<dbReference type="OrthoDB" id="6288734at2759"/>
<dbReference type="NCBIfam" id="TIGR00042">
    <property type="entry name" value="RdgB/HAM1 family non-canonical purine NTP pyrophosphatase"/>
    <property type="match status" value="1"/>
</dbReference>
<feature type="binding site" evidence="14">
    <location>
        <position position="57"/>
    </location>
    <ligand>
        <name>ITP</name>
        <dbReference type="ChEBI" id="CHEBI:61402"/>
    </ligand>
</feature>
<evidence type="ECO:0000313" key="17">
    <source>
        <dbReference type="Proteomes" id="UP000182658"/>
    </source>
</evidence>
<keyword evidence="8 14" id="KW-0464">Manganese</keyword>
<evidence type="ECO:0000256" key="1">
    <source>
        <dbReference type="ARBA" id="ARBA00008023"/>
    </source>
</evidence>
<evidence type="ECO:0000256" key="12">
    <source>
        <dbReference type="ARBA" id="ARBA00093255"/>
    </source>
</evidence>
<evidence type="ECO:0000256" key="14">
    <source>
        <dbReference type="HAMAP-Rule" id="MF_03148"/>
    </source>
</evidence>
<keyword evidence="6 14" id="KW-0460">Magnesium</keyword>
<comment type="catalytic activity">
    <reaction evidence="14">
        <text>XTP + H2O = XMP + diphosphate + H(+)</text>
        <dbReference type="Rhea" id="RHEA:28610"/>
        <dbReference type="ChEBI" id="CHEBI:15377"/>
        <dbReference type="ChEBI" id="CHEBI:15378"/>
        <dbReference type="ChEBI" id="CHEBI:33019"/>
        <dbReference type="ChEBI" id="CHEBI:57464"/>
        <dbReference type="ChEBI" id="CHEBI:61314"/>
        <dbReference type="EC" id="3.6.1.66"/>
    </reaction>
</comment>
<accession>A0A1J7IRA1</accession>
<feature type="binding site" evidence="14">
    <location>
        <position position="45"/>
    </location>
    <ligand>
        <name>Mg(2+)</name>
        <dbReference type="ChEBI" id="CHEBI:18420"/>
    </ligand>
</feature>
<dbReference type="GO" id="GO:0036222">
    <property type="term" value="F:XTP diphosphatase activity"/>
    <property type="evidence" value="ECO:0007669"/>
    <property type="project" value="UniProtKB-UniRule"/>
</dbReference>
<keyword evidence="9 14" id="KW-0539">Nucleus</keyword>
<organism evidence="16 17">
    <name type="scientific">Coniochaeta ligniaria NRRL 30616</name>
    <dbReference type="NCBI Taxonomy" id="1408157"/>
    <lineage>
        <taxon>Eukaryota</taxon>
        <taxon>Fungi</taxon>
        <taxon>Dikarya</taxon>
        <taxon>Ascomycota</taxon>
        <taxon>Pezizomycotina</taxon>
        <taxon>Sordariomycetes</taxon>
        <taxon>Sordariomycetidae</taxon>
        <taxon>Coniochaetales</taxon>
        <taxon>Coniochaetaceae</taxon>
        <taxon>Coniochaeta</taxon>
    </lineage>
</organism>
<keyword evidence="7 14" id="KW-0546">Nucleotide metabolism</keyword>
<dbReference type="GO" id="GO:0046872">
    <property type="term" value="F:metal ion binding"/>
    <property type="evidence" value="ECO:0007669"/>
    <property type="project" value="UniProtKB-KW"/>
</dbReference>
<comment type="subcellular location">
    <subcellularLocation>
        <location evidence="14">Cytoplasm</location>
    </subcellularLocation>
    <subcellularLocation>
        <location evidence="14">Nucleus</location>
    </subcellularLocation>
</comment>
<keyword evidence="17" id="KW-1185">Reference proteome</keyword>
<keyword evidence="5 14" id="KW-0378">Hydrolase</keyword>
<name>A0A1J7IRA1_9PEZI</name>
<keyword evidence="3 14" id="KW-0479">Metal-binding</keyword>
<evidence type="ECO:0000256" key="9">
    <source>
        <dbReference type="ARBA" id="ARBA00023242"/>
    </source>
</evidence>
<keyword evidence="4 14" id="KW-0547">Nucleotide-binding</keyword>
<dbReference type="EC" id="3.6.1.66" evidence="14"/>
<dbReference type="Gene3D" id="3.90.950.10">
    <property type="match status" value="1"/>
</dbReference>
<gene>
    <name evidence="16" type="ORF">CONLIGDRAFT_669662</name>
</gene>
<evidence type="ECO:0000256" key="7">
    <source>
        <dbReference type="ARBA" id="ARBA00023080"/>
    </source>
</evidence>
<dbReference type="FunFam" id="3.90.950.10:FF:000003">
    <property type="entry name" value="Inosine triphosphate pyrophosphatase"/>
    <property type="match status" value="1"/>
</dbReference>
<dbReference type="GO" id="GO:0000166">
    <property type="term" value="F:nucleotide binding"/>
    <property type="evidence" value="ECO:0007669"/>
    <property type="project" value="UniProtKB-KW"/>
</dbReference>
<dbReference type="HAMAP" id="MF_03148">
    <property type="entry name" value="HAM1_NTPase"/>
    <property type="match status" value="1"/>
</dbReference>
<evidence type="ECO:0000256" key="10">
    <source>
        <dbReference type="ARBA" id="ARBA00054940"/>
    </source>
</evidence>
<dbReference type="GO" id="GO:0009117">
    <property type="term" value="P:nucleotide metabolic process"/>
    <property type="evidence" value="ECO:0007669"/>
    <property type="project" value="UniProtKB-KW"/>
</dbReference>
<dbReference type="InterPro" id="IPR027502">
    <property type="entry name" value="ITPase"/>
</dbReference>
<dbReference type="GO" id="GO:0009204">
    <property type="term" value="P:deoxyribonucleoside triphosphate catabolic process"/>
    <property type="evidence" value="ECO:0007669"/>
    <property type="project" value="UniProtKB-UniRule"/>
</dbReference>
<dbReference type="InParanoid" id="A0A1J7IRA1"/>
<comment type="similarity">
    <text evidence="1 14 15">Belongs to the HAM1 NTPase family.</text>
</comment>
<evidence type="ECO:0000256" key="13">
    <source>
        <dbReference type="ARBA" id="ARBA00093271"/>
    </source>
</evidence>
<evidence type="ECO:0000256" key="5">
    <source>
        <dbReference type="ARBA" id="ARBA00022801"/>
    </source>
</evidence>
<evidence type="ECO:0000256" key="3">
    <source>
        <dbReference type="ARBA" id="ARBA00022723"/>
    </source>
</evidence>
<comment type="catalytic activity">
    <reaction evidence="13">
        <text>N(6)-hydroxy-dATP + H2O = N(6)-hydroxy-dAMP + diphosphate + H(+)</text>
        <dbReference type="Rhea" id="RHEA:83971"/>
        <dbReference type="ChEBI" id="CHEBI:15377"/>
        <dbReference type="ChEBI" id="CHEBI:15378"/>
        <dbReference type="ChEBI" id="CHEBI:33019"/>
        <dbReference type="ChEBI" id="CHEBI:233529"/>
        <dbReference type="ChEBI" id="CHEBI:233530"/>
    </reaction>
    <physiologicalReaction direction="left-to-right" evidence="13">
        <dbReference type="Rhea" id="RHEA:83972"/>
    </physiologicalReaction>
</comment>
<dbReference type="STRING" id="1408157.A0A1J7IRA1"/>
<dbReference type="AlphaFoldDB" id="A0A1J7IRA1"/>
<feature type="binding site" evidence="14">
    <location>
        <begin position="186"/>
        <end position="187"/>
    </location>
    <ligand>
        <name>ITP</name>
        <dbReference type="ChEBI" id="CHEBI:61402"/>
    </ligand>
</feature>
<dbReference type="GO" id="GO:0005634">
    <property type="term" value="C:nucleus"/>
    <property type="evidence" value="ECO:0007669"/>
    <property type="project" value="UniProtKB-SubCell"/>
</dbReference>
<dbReference type="CDD" id="cd00515">
    <property type="entry name" value="HAM1"/>
    <property type="match status" value="1"/>
</dbReference>
<evidence type="ECO:0000256" key="8">
    <source>
        <dbReference type="ARBA" id="ARBA00023211"/>
    </source>
</evidence>
<dbReference type="FunCoup" id="A0A1J7IRA1">
    <property type="interactions" value="712"/>
</dbReference>
<evidence type="ECO:0000256" key="11">
    <source>
        <dbReference type="ARBA" id="ARBA00093218"/>
    </source>
</evidence>
<dbReference type="PANTHER" id="PTHR11067">
    <property type="entry name" value="INOSINE TRIPHOSPHATE PYROPHOSPHATASE/HAM1 PROTEIN"/>
    <property type="match status" value="1"/>
</dbReference>
<dbReference type="InterPro" id="IPR002637">
    <property type="entry name" value="RdgB/HAM1"/>
</dbReference>
<dbReference type="GO" id="GO:0005737">
    <property type="term" value="C:cytoplasm"/>
    <property type="evidence" value="ECO:0007669"/>
    <property type="project" value="UniProtKB-SubCell"/>
</dbReference>
<keyword evidence="2 14" id="KW-0963">Cytoplasm</keyword>
<dbReference type="GO" id="GO:0036220">
    <property type="term" value="F:ITP diphosphatase activity"/>
    <property type="evidence" value="ECO:0007669"/>
    <property type="project" value="UniProtKB-UniRule"/>
</dbReference>
<proteinExistence type="inferred from homology"/>
<comment type="catalytic activity">
    <reaction evidence="12">
        <text>dITP + H2O = dIMP + diphosphate + H(+)</text>
        <dbReference type="Rhea" id="RHEA:28342"/>
        <dbReference type="ChEBI" id="CHEBI:15377"/>
        <dbReference type="ChEBI" id="CHEBI:15378"/>
        <dbReference type="ChEBI" id="CHEBI:33019"/>
        <dbReference type="ChEBI" id="CHEBI:61194"/>
        <dbReference type="ChEBI" id="CHEBI:61382"/>
        <dbReference type="EC" id="3.6.1.66"/>
    </reaction>
    <physiologicalReaction direction="left-to-right" evidence="12">
        <dbReference type="Rhea" id="RHEA:28343"/>
    </physiologicalReaction>
</comment>
<dbReference type="SUPFAM" id="SSF52972">
    <property type="entry name" value="ITPase-like"/>
    <property type="match status" value="1"/>
</dbReference>
<feature type="binding site" evidence="14">
    <location>
        <begin position="17"/>
        <end position="22"/>
    </location>
    <ligand>
        <name>ITP</name>
        <dbReference type="ChEBI" id="CHEBI:61402"/>
    </ligand>
</feature>
<feature type="binding site" evidence="14">
    <location>
        <begin position="149"/>
        <end position="152"/>
    </location>
    <ligand>
        <name>ITP</name>
        <dbReference type="ChEBI" id="CHEBI:61402"/>
    </ligand>
</feature>